<name>A0ACC2JZW0_9PEZI</name>
<reference evidence="1" key="1">
    <citation type="submission" date="2022-12" db="EMBL/GenBank/DDBJ databases">
        <title>Genome Sequence of Lasiodiplodia mahajangana.</title>
        <authorList>
            <person name="Buettner E."/>
        </authorList>
    </citation>
    <scope>NUCLEOTIDE SEQUENCE</scope>
    <source>
        <strain evidence="1">VT137</strain>
    </source>
</reference>
<gene>
    <name evidence="1" type="ORF">O1611_g684</name>
</gene>
<evidence type="ECO:0000313" key="2">
    <source>
        <dbReference type="Proteomes" id="UP001153332"/>
    </source>
</evidence>
<dbReference type="Proteomes" id="UP001153332">
    <property type="component" value="Unassembled WGS sequence"/>
</dbReference>
<keyword evidence="2" id="KW-1185">Reference proteome</keyword>
<comment type="caution">
    <text evidence="1">The sequence shown here is derived from an EMBL/GenBank/DDBJ whole genome shotgun (WGS) entry which is preliminary data.</text>
</comment>
<accession>A0ACC2JZW0</accession>
<protein>
    <submittedName>
        <fullName evidence="1">Uncharacterized protein</fullName>
    </submittedName>
</protein>
<proteinExistence type="predicted"/>
<organism evidence="1 2">
    <name type="scientific">Lasiodiplodia mahajangana</name>
    <dbReference type="NCBI Taxonomy" id="1108764"/>
    <lineage>
        <taxon>Eukaryota</taxon>
        <taxon>Fungi</taxon>
        <taxon>Dikarya</taxon>
        <taxon>Ascomycota</taxon>
        <taxon>Pezizomycotina</taxon>
        <taxon>Dothideomycetes</taxon>
        <taxon>Dothideomycetes incertae sedis</taxon>
        <taxon>Botryosphaeriales</taxon>
        <taxon>Botryosphaeriaceae</taxon>
        <taxon>Lasiodiplodia</taxon>
    </lineage>
</organism>
<evidence type="ECO:0000313" key="1">
    <source>
        <dbReference type="EMBL" id="KAJ8132940.1"/>
    </source>
</evidence>
<dbReference type="EMBL" id="JAPUUL010000065">
    <property type="protein sequence ID" value="KAJ8132940.1"/>
    <property type="molecule type" value="Genomic_DNA"/>
</dbReference>
<sequence length="111" mass="12840">MVNHDENGRFLPYAASVASPVRDDTTKQDPEETTIRAQSRERDSKRWQEKMQLLVLGVLNDADLDRQETDTEDDLLNSAPGIFAHEYCTLPRPVLTYHDRYQIWDRSSTTS</sequence>